<dbReference type="AlphaFoldDB" id="A0A4U0SM24"/>
<proteinExistence type="inferred from homology"/>
<dbReference type="PANTHER" id="PTHR11022">
    <property type="entry name" value="PEPTIDOGLYCAN RECOGNITION PROTEIN"/>
    <property type="match status" value="1"/>
</dbReference>
<comment type="similarity">
    <text evidence="1">Belongs to the N-acetylmuramoyl-L-alanine amidase 2 family.</text>
</comment>
<feature type="domain" description="Peptidoglycan recognition protein family" evidence="2">
    <location>
        <begin position="20"/>
        <end position="169"/>
    </location>
</feature>
<name>A0A4U0SM24_9ACTN</name>
<keyword evidence="4" id="KW-1185">Reference proteome</keyword>
<dbReference type="GO" id="GO:0009253">
    <property type="term" value="P:peptidoglycan catabolic process"/>
    <property type="evidence" value="ECO:0007669"/>
    <property type="project" value="InterPro"/>
</dbReference>
<dbReference type="InterPro" id="IPR002502">
    <property type="entry name" value="Amidase_domain"/>
</dbReference>
<dbReference type="Pfam" id="PF01510">
    <property type="entry name" value="Amidase_2"/>
    <property type="match status" value="1"/>
</dbReference>
<dbReference type="Gene3D" id="3.40.80.10">
    <property type="entry name" value="Peptidoglycan recognition protein-like"/>
    <property type="match status" value="1"/>
</dbReference>
<dbReference type="SUPFAM" id="SSF55846">
    <property type="entry name" value="N-acetylmuramoyl-L-alanine amidase-like"/>
    <property type="match status" value="1"/>
</dbReference>
<dbReference type="GO" id="GO:0008270">
    <property type="term" value="F:zinc ion binding"/>
    <property type="evidence" value="ECO:0007669"/>
    <property type="project" value="InterPro"/>
</dbReference>
<organism evidence="3 4">
    <name type="scientific">Actinacidiphila oryziradicis</name>
    <dbReference type="NCBI Taxonomy" id="2571141"/>
    <lineage>
        <taxon>Bacteria</taxon>
        <taxon>Bacillati</taxon>
        <taxon>Actinomycetota</taxon>
        <taxon>Actinomycetes</taxon>
        <taxon>Kitasatosporales</taxon>
        <taxon>Streptomycetaceae</taxon>
        <taxon>Actinacidiphila</taxon>
    </lineage>
</organism>
<dbReference type="EMBL" id="SUMC01000024">
    <property type="protein sequence ID" value="TKA09231.1"/>
    <property type="molecule type" value="Genomic_DNA"/>
</dbReference>
<evidence type="ECO:0000313" key="3">
    <source>
        <dbReference type="EMBL" id="TKA09231.1"/>
    </source>
</evidence>
<comment type="caution">
    <text evidence="3">The sequence shown here is derived from an EMBL/GenBank/DDBJ whole genome shotgun (WGS) entry which is preliminary data.</text>
</comment>
<sequence>MALPVSGLARSVPLYTAPQPDIITRARWGADESLRDKGTRYADAVRTVVLHHTDTGNAYDCSQVPGMIRNLYTGHVKDRGWGDIAYNFLIDKCGTIYEGRAGGIERPVIGAHTVGFNNETMGVAAIGTFPAGTTVPQDMIDAIAKLSAWKLGLSGTDPRGHTRLISTSDASRYHKGRSAVFKVISGHRDGFFTDCPGRALYDRLPEIRAQAARIQGRR</sequence>
<dbReference type="OrthoDB" id="514320at2"/>
<reference evidence="3 4" key="1">
    <citation type="submission" date="2019-04" db="EMBL/GenBank/DDBJ databases">
        <title>Streptomyces oryziradicis sp. nov., a novel actinomycete isolated from rhizosphere soil of rice (Oryza sativa L.).</title>
        <authorList>
            <person name="Li C."/>
        </authorList>
    </citation>
    <scope>NUCLEOTIDE SEQUENCE [LARGE SCALE GENOMIC DNA]</scope>
    <source>
        <strain evidence="3 4">NEAU-C40</strain>
    </source>
</reference>
<dbReference type="GO" id="GO:0008745">
    <property type="term" value="F:N-acetylmuramoyl-L-alanine amidase activity"/>
    <property type="evidence" value="ECO:0007669"/>
    <property type="project" value="InterPro"/>
</dbReference>
<gene>
    <name evidence="3" type="ORF">FCI23_24160</name>
</gene>
<evidence type="ECO:0000256" key="1">
    <source>
        <dbReference type="ARBA" id="ARBA00007553"/>
    </source>
</evidence>
<evidence type="ECO:0000313" key="4">
    <source>
        <dbReference type="Proteomes" id="UP000305778"/>
    </source>
</evidence>
<dbReference type="InterPro" id="IPR015510">
    <property type="entry name" value="PGRP"/>
</dbReference>
<evidence type="ECO:0000259" key="2">
    <source>
        <dbReference type="SMART" id="SM00701"/>
    </source>
</evidence>
<dbReference type="SMART" id="SM00701">
    <property type="entry name" value="PGRP"/>
    <property type="match status" value="1"/>
</dbReference>
<accession>A0A4U0SM24</accession>
<dbReference type="InterPro" id="IPR036505">
    <property type="entry name" value="Amidase/PGRP_sf"/>
</dbReference>
<dbReference type="Proteomes" id="UP000305778">
    <property type="component" value="Unassembled WGS sequence"/>
</dbReference>
<dbReference type="InterPro" id="IPR006619">
    <property type="entry name" value="PGRP_domain_met/bac"/>
</dbReference>
<protein>
    <submittedName>
        <fullName evidence="3">N-acetylmuramoyl-L-alanine amidase</fullName>
    </submittedName>
</protein>
<dbReference type="CDD" id="cd06583">
    <property type="entry name" value="PGRP"/>
    <property type="match status" value="1"/>
</dbReference>
<dbReference type="PANTHER" id="PTHR11022:SF41">
    <property type="entry name" value="PEPTIDOGLYCAN-RECOGNITION PROTEIN LC-RELATED"/>
    <property type="match status" value="1"/>
</dbReference>